<evidence type="ECO:0000256" key="5">
    <source>
        <dbReference type="ARBA" id="ARBA00022723"/>
    </source>
</evidence>
<dbReference type="SUPFAM" id="SSF56219">
    <property type="entry name" value="DNase I-like"/>
    <property type="match status" value="1"/>
</dbReference>
<dbReference type="GO" id="GO:0006310">
    <property type="term" value="P:DNA recombination"/>
    <property type="evidence" value="ECO:0007669"/>
    <property type="project" value="UniProtKB-KW"/>
</dbReference>
<comment type="catalytic activity">
    <reaction evidence="1">
        <text>Exonucleolytic cleavage in the 3'- to 5'-direction to yield nucleoside 5'-phosphates.</text>
        <dbReference type="EC" id="3.1.11.2"/>
    </reaction>
</comment>
<dbReference type="GeneTree" id="ENSGT00950000183016"/>
<keyword evidence="10" id="KW-0234">DNA repair</keyword>
<evidence type="ECO:0000256" key="2">
    <source>
        <dbReference type="ARBA" id="ARBA00001946"/>
    </source>
</evidence>
<dbReference type="CDD" id="cd09076">
    <property type="entry name" value="L1-EN"/>
    <property type="match status" value="1"/>
</dbReference>
<evidence type="ECO:0000256" key="7">
    <source>
        <dbReference type="ARBA" id="ARBA00022801"/>
    </source>
</evidence>
<comment type="similarity">
    <text evidence="3">Belongs to the DNA repair enzymes AP/ExoA family.</text>
</comment>
<dbReference type="GO" id="GO:0008081">
    <property type="term" value="F:phosphoric diester hydrolase activity"/>
    <property type="evidence" value="ECO:0007669"/>
    <property type="project" value="TreeGrafter"/>
</dbReference>
<evidence type="ECO:0000256" key="3">
    <source>
        <dbReference type="ARBA" id="ARBA00007092"/>
    </source>
</evidence>
<dbReference type="GO" id="GO:0006284">
    <property type="term" value="P:base-excision repair"/>
    <property type="evidence" value="ECO:0007669"/>
    <property type="project" value="TreeGrafter"/>
</dbReference>
<protein>
    <recommendedName>
        <fullName evidence="4">exodeoxyribonuclease III</fullName>
        <ecNumber evidence="4">3.1.11.2</ecNumber>
    </recommendedName>
</protein>
<dbReference type="Ensembl" id="ENSCWAT00000028706.1">
    <property type="protein sequence ID" value="ENSCWAP00000026481.1"/>
    <property type="gene ID" value="ENSCWAG00000020064.1"/>
</dbReference>
<keyword evidence="11" id="KW-0175">Coiled coil</keyword>
<evidence type="ECO:0000256" key="11">
    <source>
        <dbReference type="SAM" id="Coils"/>
    </source>
</evidence>
<keyword evidence="8" id="KW-0460">Magnesium</keyword>
<evidence type="ECO:0000256" key="1">
    <source>
        <dbReference type="ARBA" id="ARBA00000493"/>
    </source>
</evidence>
<dbReference type="GO" id="GO:0005634">
    <property type="term" value="C:nucleus"/>
    <property type="evidence" value="ECO:0007669"/>
    <property type="project" value="TreeGrafter"/>
</dbReference>
<evidence type="ECO:0000256" key="4">
    <source>
        <dbReference type="ARBA" id="ARBA00012115"/>
    </source>
</evidence>
<dbReference type="Proteomes" id="UP000694540">
    <property type="component" value="Unplaced"/>
</dbReference>
<keyword evidence="7" id="KW-0378">Hydrolase</keyword>
<comment type="cofactor">
    <cofactor evidence="2">
        <name>Mg(2+)</name>
        <dbReference type="ChEBI" id="CHEBI:18420"/>
    </cofactor>
</comment>
<name>A0A8C4FEE2_9CETA</name>
<dbReference type="GO" id="GO:0046872">
    <property type="term" value="F:metal ion binding"/>
    <property type="evidence" value="ECO:0007669"/>
    <property type="project" value="UniProtKB-KW"/>
</dbReference>
<keyword evidence="14" id="KW-1185">Reference proteome</keyword>
<dbReference type="AlphaFoldDB" id="A0A8C4FEE2"/>
<keyword evidence="9" id="KW-0233">DNA recombination</keyword>
<organism evidence="13 14">
    <name type="scientific">Catagonus wagneri</name>
    <name type="common">Chacoan peccary</name>
    <dbReference type="NCBI Taxonomy" id="51154"/>
    <lineage>
        <taxon>Eukaryota</taxon>
        <taxon>Metazoa</taxon>
        <taxon>Chordata</taxon>
        <taxon>Craniata</taxon>
        <taxon>Vertebrata</taxon>
        <taxon>Euteleostomi</taxon>
        <taxon>Mammalia</taxon>
        <taxon>Eutheria</taxon>
        <taxon>Laurasiatheria</taxon>
        <taxon>Artiodactyla</taxon>
        <taxon>Suina</taxon>
        <taxon>Tayassuidae</taxon>
        <taxon>Catagonus</taxon>
    </lineage>
</organism>
<reference evidence="13" key="2">
    <citation type="submission" date="2025-09" db="UniProtKB">
        <authorList>
            <consortium name="Ensembl"/>
        </authorList>
    </citation>
    <scope>IDENTIFICATION</scope>
</reference>
<evidence type="ECO:0000256" key="10">
    <source>
        <dbReference type="ARBA" id="ARBA00023204"/>
    </source>
</evidence>
<reference evidence="13" key="1">
    <citation type="submission" date="2025-08" db="UniProtKB">
        <authorList>
            <consortium name="Ensembl"/>
        </authorList>
    </citation>
    <scope>IDENTIFICATION</scope>
</reference>
<dbReference type="PANTHER" id="PTHR22748:SF23">
    <property type="entry name" value="EXODEOXYRIBONUCLEASE III"/>
    <property type="match status" value="1"/>
</dbReference>
<dbReference type="InterPro" id="IPR004808">
    <property type="entry name" value="AP_endonuc_1"/>
</dbReference>
<keyword evidence="5" id="KW-0479">Metal-binding</keyword>
<dbReference type="GO" id="GO:0003906">
    <property type="term" value="F:DNA-(apurinic or apyrimidinic site) endonuclease activity"/>
    <property type="evidence" value="ECO:0007669"/>
    <property type="project" value="TreeGrafter"/>
</dbReference>
<dbReference type="InterPro" id="IPR005135">
    <property type="entry name" value="Endo/exonuclease/phosphatase"/>
</dbReference>
<evidence type="ECO:0000313" key="13">
    <source>
        <dbReference type="Ensembl" id="ENSCWAP00000026481.1"/>
    </source>
</evidence>
<dbReference type="Gene3D" id="3.60.10.10">
    <property type="entry name" value="Endonuclease/exonuclease/phosphatase"/>
    <property type="match status" value="1"/>
</dbReference>
<dbReference type="EC" id="3.1.11.2" evidence="4"/>
<dbReference type="PANTHER" id="PTHR22748">
    <property type="entry name" value="AP ENDONUCLEASE"/>
    <property type="match status" value="1"/>
</dbReference>
<evidence type="ECO:0000259" key="12">
    <source>
        <dbReference type="Pfam" id="PF03372"/>
    </source>
</evidence>
<keyword evidence="6" id="KW-0227">DNA damage</keyword>
<feature type="coiled-coil region" evidence="11">
    <location>
        <begin position="370"/>
        <end position="397"/>
    </location>
</feature>
<evidence type="ECO:0000256" key="8">
    <source>
        <dbReference type="ARBA" id="ARBA00022842"/>
    </source>
</evidence>
<dbReference type="GO" id="GO:0008311">
    <property type="term" value="F:double-stranded DNA 3'-5' DNA exonuclease activity"/>
    <property type="evidence" value="ECO:0007669"/>
    <property type="project" value="UniProtKB-EC"/>
</dbReference>
<sequence>MAINTYLSIITLNVNGLNAPIKRHRVAEWINKQNPAICCLQETHLRDTDRLKVRGWGKTFHANGQEKKAGVAILISDKIDFKVKAIKKDKEGHYIMVKGSIQEKDITIVNIYAPHIGAPKYLQQVLSDIKREIDANTIIVGDFNTPLSLMDRSSRQKISKATEILNDTIEKLDLTDIFRALHPKKSEYTFFSSAHGIFSRIDHILGIEIISSIFSDHKGMKLEINHRKGNERKHTAWRLNNMLLKNEWVNEEIKKEIQKYLETNENKDTTTPNLWDAAKVVLRGKFIAIQAFLKKEEKSQINNLTHHLIELEKEEQKHHKVSRRKEIIKVREEINKIEIQKTIEKINKTKSWFFEKVNKIDKALARLIKKRREKTQIKKLEMKKEKLQRILQKYKKP</sequence>
<accession>A0A8C4FEE2</accession>
<evidence type="ECO:0000256" key="9">
    <source>
        <dbReference type="ARBA" id="ARBA00023172"/>
    </source>
</evidence>
<proteinExistence type="inferred from homology"/>
<dbReference type="InterPro" id="IPR036691">
    <property type="entry name" value="Endo/exonu/phosph_ase_sf"/>
</dbReference>
<evidence type="ECO:0000256" key="6">
    <source>
        <dbReference type="ARBA" id="ARBA00022763"/>
    </source>
</evidence>
<dbReference type="Pfam" id="PF03372">
    <property type="entry name" value="Exo_endo_phos"/>
    <property type="match status" value="1"/>
</dbReference>
<feature type="domain" description="Endonuclease/exonuclease/phosphatase" evidence="12">
    <location>
        <begin position="10"/>
        <end position="206"/>
    </location>
</feature>
<evidence type="ECO:0000313" key="14">
    <source>
        <dbReference type="Proteomes" id="UP000694540"/>
    </source>
</evidence>